<dbReference type="EMBL" id="JACHMP010000001">
    <property type="protein sequence ID" value="MBB5820350.1"/>
    <property type="molecule type" value="Genomic_DNA"/>
</dbReference>
<keyword evidence="1" id="KW-0472">Membrane</keyword>
<dbReference type="AlphaFoldDB" id="A0A7W9IGJ5"/>
<dbReference type="RefSeq" id="WP_184547483.1">
    <property type="nucleotide sequence ID" value="NZ_JACHMP010000001.1"/>
</dbReference>
<feature type="transmembrane region" description="Helical" evidence="1">
    <location>
        <begin position="29"/>
        <end position="53"/>
    </location>
</feature>
<proteinExistence type="predicted"/>
<evidence type="ECO:0000256" key="1">
    <source>
        <dbReference type="SAM" id="Phobius"/>
    </source>
</evidence>
<organism evidence="2 3">
    <name type="scientific">Streptosporangium becharense</name>
    <dbReference type="NCBI Taxonomy" id="1816182"/>
    <lineage>
        <taxon>Bacteria</taxon>
        <taxon>Bacillati</taxon>
        <taxon>Actinomycetota</taxon>
        <taxon>Actinomycetes</taxon>
        <taxon>Streptosporangiales</taxon>
        <taxon>Streptosporangiaceae</taxon>
        <taxon>Streptosporangium</taxon>
    </lineage>
</organism>
<feature type="transmembrane region" description="Helical" evidence="1">
    <location>
        <begin position="7"/>
        <end position="23"/>
    </location>
</feature>
<evidence type="ECO:0000313" key="2">
    <source>
        <dbReference type="EMBL" id="MBB5820350.1"/>
    </source>
</evidence>
<sequence>MNLKHVGNVIFIVGTLALAGWVVTSPDSVPTPVLAVMIALCVAALVATFVPLLRRRSR</sequence>
<keyword evidence="3" id="KW-1185">Reference proteome</keyword>
<name>A0A7W9IGJ5_9ACTN</name>
<keyword evidence="1" id="KW-1133">Transmembrane helix</keyword>
<evidence type="ECO:0000313" key="3">
    <source>
        <dbReference type="Proteomes" id="UP000540685"/>
    </source>
</evidence>
<comment type="caution">
    <text evidence="2">The sequence shown here is derived from an EMBL/GenBank/DDBJ whole genome shotgun (WGS) entry which is preliminary data.</text>
</comment>
<reference evidence="2 3" key="1">
    <citation type="submission" date="2020-08" db="EMBL/GenBank/DDBJ databases">
        <title>Sequencing the genomes of 1000 actinobacteria strains.</title>
        <authorList>
            <person name="Klenk H.-P."/>
        </authorList>
    </citation>
    <scope>NUCLEOTIDE SEQUENCE [LARGE SCALE GENOMIC DNA]</scope>
    <source>
        <strain evidence="2 3">DSM 46887</strain>
    </source>
</reference>
<keyword evidence="1" id="KW-0812">Transmembrane</keyword>
<gene>
    <name evidence="2" type="ORF">F4562_003412</name>
</gene>
<dbReference type="Proteomes" id="UP000540685">
    <property type="component" value="Unassembled WGS sequence"/>
</dbReference>
<protein>
    <submittedName>
        <fullName evidence="2">Mg/Co/Ni transporter MgtE</fullName>
    </submittedName>
</protein>
<accession>A0A7W9IGJ5</accession>